<reference evidence="5" key="1">
    <citation type="submission" date="2023-06" db="EMBL/GenBank/DDBJ databases">
        <authorList>
            <person name="Noh H."/>
        </authorList>
    </citation>
    <scope>NUCLEOTIDE SEQUENCE</scope>
    <source>
        <strain evidence="5">DUCC20226</strain>
    </source>
</reference>
<dbReference type="GO" id="GO:0046872">
    <property type="term" value="F:metal ion binding"/>
    <property type="evidence" value="ECO:0007669"/>
    <property type="project" value="UniProtKB-KW"/>
</dbReference>
<dbReference type="Gene3D" id="1.10.600.10">
    <property type="entry name" value="Farnesyl Diphosphate Synthase"/>
    <property type="match status" value="2"/>
</dbReference>
<protein>
    <recommendedName>
        <fullName evidence="7">Fusicoccadiene synthase</fullName>
    </recommendedName>
</protein>
<dbReference type="PROSITE" id="PS00723">
    <property type="entry name" value="POLYPRENYL_SYNTHASE_1"/>
    <property type="match status" value="1"/>
</dbReference>
<evidence type="ECO:0000313" key="5">
    <source>
        <dbReference type="EMBL" id="KAK2610914.1"/>
    </source>
</evidence>
<keyword evidence="6" id="KW-1185">Reference proteome</keyword>
<dbReference type="PROSITE" id="PS00444">
    <property type="entry name" value="POLYPRENYL_SYNTHASE_2"/>
    <property type="match status" value="1"/>
</dbReference>
<dbReference type="GO" id="GO:0043386">
    <property type="term" value="P:mycotoxin biosynthetic process"/>
    <property type="evidence" value="ECO:0007669"/>
    <property type="project" value="UniProtKB-ARBA"/>
</dbReference>
<evidence type="ECO:0000256" key="3">
    <source>
        <dbReference type="ARBA" id="ARBA00022842"/>
    </source>
</evidence>
<dbReference type="AlphaFoldDB" id="A0AAD9W5S1"/>
<dbReference type="EMBL" id="JAUJFL010000002">
    <property type="protein sequence ID" value="KAK2610914.1"/>
    <property type="molecule type" value="Genomic_DNA"/>
</dbReference>
<dbReference type="InterPro" id="IPR000092">
    <property type="entry name" value="Polyprenyl_synt"/>
</dbReference>
<dbReference type="PANTHER" id="PTHR12001">
    <property type="entry name" value="GERANYLGERANYL PYROPHOSPHATE SYNTHASE"/>
    <property type="match status" value="1"/>
</dbReference>
<dbReference type="InterPro" id="IPR008949">
    <property type="entry name" value="Isoprenoid_synthase_dom_sf"/>
</dbReference>
<sequence>MEFKYSEVVEPSTYYTEGLCEGIDVRKSKFTTLEDRGAIRAHEDWNKHIGPCREYRGTLGPRFSFISVAVPECIPERLEVISYANEFAFLHDDVTDHVGHDTGEVENDEMMTVFLEAAHTGAIDTSNKVDIRRAGKKRIQSQLFLEMLAIDPECAKTTMKSWARFVEVGSSRQHETRFVELAKYIPYRIMDVGEMFWFGLVTFGLGLHIPDHELELCRELMANAWIAVGLQNDIWSWPKERDAATLHGKDHVVNAIWVLMQEHQTDVDGAMQICRKLIVEYVAKYLEVIEATKNDESISLDLRKYLDAMLYSISGNVVWSLECPRYNPDVSFNKTQLEWMRQGLPSLESCPVLARSPEIDSDESAVSPTADESDSTEDSLGSGSRQDSSLSTGLSLSPVHSNEGKDLQRVDTDHIFFEKAVLEAPYDYIASMPSKGVRDQFIDALNDWLHVPDVKVGKIKDAVRVLHNSSLLLDDFQDNSPLRRGKPSTHNIFGSAQTVNTATYSIIKAIGQIMEFSAGESVQEVMNSIMILFQGQAMDLFWTYNGHVPSEEEYYRMIDQKTGQLFSIATSLLLNAADNEIPRTKIQSCLHRLTRLLGRCFQIRDDYQNLVSADYTKQKGFCEDLDEGKWSLALIHMIHKQRSHMALLNVLSTGRKHGGMTLEQKQFVLDIIEEEKSLDYTRSVMMDLHVQLRAEIGRIEILLDSPNPAMRLLLELLRV</sequence>
<dbReference type="Proteomes" id="UP001265746">
    <property type="component" value="Unassembled WGS sequence"/>
</dbReference>
<feature type="region of interest" description="Disordered" evidence="4">
    <location>
        <begin position="358"/>
        <end position="404"/>
    </location>
</feature>
<organism evidence="5 6">
    <name type="scientific">Phomopsis amygdali</name>
    <name type="common">Fusicoccum amygdali</name>
    <dbReference type="NCBI Taxonomy" id="1214568"/>
    <lineage>
        <taxon>Eukaryota</taxon>
        <taxon>Fungi</taxon>
        <taxon>Dikarya</taxon>
        <taxon>Ascomycota</taxon>
        <taxon>Pezizomycotina</taxon>
        <taxon>Sordariomycetes</taxon>
        <taxon>Sordariomycetidae</taxon>
        <taxon>Diaporthales</taxon>
        <taxon>Diaporthaceae</taxon>
        <taxon>Diaporthe</taxon>
    </lineage>
</organism>
<evidence type="ECO:0000256" key="1">
    <source>
        <dbReference type="ARBA" id="ARBA00022679"/>
    </source>
</evidence>
<keyword evidence="2" id="KW-0479">Metal-binding</keyword>
<dbReference type="SUPFAM" id="SSF48576">
    <property type="entry name" value="Terpenoid synthases"/>
    <property type="match status" value="2"/>
</dbReference>
<dbReference type="GO" id="GO:0008299">
    <property type="term" value="P:isoprenoid biosynthetic process"/>
    <property type="evidence" value="ECO:0007669"/>
    <property type="project" value="InterPro"/>
</dbReference>
<evidence type="ECO:0000256" key="2">
    <source>
        <dbReference type="ARBA" id="ARBA00022723"/>
    </source>
</evidence>
<keyword evidence="3" id="KW-0460">Magnesium</keyword>
<proteinExistence type="predicted"/>
<evidence type="ECO:0008006" key="7">
    <source>
        <dbReference type="Google" id="ProtNLM"/>
    </source>
</evidence>
<dbReference type="GO" id="GO:0004659">
    <property type="term" value="F:prenyltransferase activity"/>
    <property type="evidence" value="ECO:0007669"/>
    <property type="project" value="InterPro"/>
</dbReference>
<dbReference type="InterPro" id="IPR033749">
    <property type="entry name" value="Polyprenyl_synt_CS"/>
</dbReference>
<accession>A0AAD9W5S1</accession>
<comment type="caution">
    <text evidence="5">The sequence shown here is derived from an EMBL/GenBank/DDBJ whole genome shotgun (WGS) entry which is preliminary data.</text>
</comment>
<feature type="compositionally biased region" description="Polar residues" evidence="4">
    <location>
        <begin position="378"/>
        <end position="400"/>
    </location>
</feature>
<dbReference type="Pfam" id="PF00348">
    <property type="entry name" value="polyprenyl_synt"/>
    <property type="match status" value="1"/>
</dbReference>
<name>A0AAD9W5S1_PHOAM</name>
<evidence type="ECO:0000313" key="6">
    <source>
        <dbReference type="Proteomes" id="UP001265746"/>
    </source>
</evidence>
<gene>
    <name evidence="5" type="ORF">N8I77_004303</name>
</gene>
<dbReference type="PANTHER" id="PTHR12001:SF72">
    <property type="entry name" value="THIJ_PFPI FAMILY PROTEIN (AFU_ORTHOLOGUE AFUA_3G01210)-RELATED"/>
    <property type="match status" value="1"/>
</dbReference>
<dbReference type="GO" id="GO:0046165">
    <property type="term" value="P:alcohol biosynthetic process"/>
    <property type="evidence" value="ECO:0007669"/>
    <property type="project" value="UniProtKB-ARBA"/>
</dbReference>
<evidence type="ECO:0000256" key="4">
    <source>
        <dbReference type="SAM" id="MobiDB-lite"/>
    </source>
</evidence>
<keyword evidence="1" id="KW-0808">Transferase</keyword>
<dbReference type="Pfam" id="PF19086">
    <property type="entry name" value="Terpene_syn_C_2"/>
    <property type="match status" value="1"/>
</dbReference>